<evidence type="ECO:0000259" key="10">
    <source>
        <dbReference type="Pfam" id="PF10568"/>
    </source>
</evidence>
<dbReference type="GO" id="GO:0007005">
    <property type="term" value="P:mitochondrion organization"/>
    <property type="evidence" value="ECO:0007669"/>
    <property type="project" value="TreeGrafter"/>
</dbReference>
<dbReference type="InterPro" id="IPR036770">
    <property type="entry name" value="Ankyrin_rpt-contain_sf"/>
</dbReference>
<keyword evidence="7" id="KW-0472">Membrane</keyword>
<dbReference type="PROSITE" id="PS50088">
    <property type="entry name" value="ANK_REPEAT"/>
    <property type="match status" value="2"/>
</dbReference>
<dbReference type="Pfam" id="PF10568">
    <property type="entry name" value="Tom37"/>
    <property type="match status" value="1"/>
</dbReference>
<dbReference type="CDD" id="cd03054">
    <property type="entry name" value="GST_N_Metaxin"/>
    <property type="match status" value="1"/>
</dbReference>
<dbReference type="Proteomes" id="UP001515480">
    <property type="component" value="Unassembled WGS sequence"/>
</dbReference>
<dbReference type="AlphaFoldDB" id="A0AB34JU28"/>
<organism evidence="12 13">
    <name type="scientific">Prymnesium parvum</name>
    <name type="common">Toxic golden alga</name>
    <dbReference type="NCBI Taxonomy" id="97485"/>
    <lineage>
        <taxon>Eukaryota</taxon>
        <taxon>Haptista</taxon>
        <taxon>Haptophyta</taxon>
        <taxon>Prymnesiophyceae</taxon>
        <taxon>Prymnesiales</taxon>
        <taxon>Prymnesiaceae</taxon>
        <taxon>Prymnesium</taxon>
    </lineage>
</organism>
<evidence type="ECO:0000313" key="12">
    <source>
        <dbReference type="EMBL" id="KAL1524427.1"/>
    </source>
</evidence>
<keyword evidence="3" id="KW-0813">Transport</keyword>
<comment type="similarity">
    <text evidence="2">Belongs to the metaxin family.</text>
</comment>
<evidence type="ECO:0000313" key="13">
    <source>
        <dbReference type="Proteomes" id="UP001515480"/>
    </source>
</evidence>
<keyword evidence="8" id="KW-0040">ANK repeat</keyword>
<dbReference type="GO" id="GO:0001401">
    <property type="term" value="C:SAM complex"/>
    <property type="evidence" value="ECO:0007669"/>
    <property type="project" value="InterPro"/>
</dbReference>
<comment type="subcellular location">
    <subcellularLocation>
        <location evidence="1">Mitochondrion outer membrane</location>
    </subcellularLocation>
</comment>
<dbReference type="PANTHER" id="PTHR12289">
    <property type="entry name" value="METAXIN RELATED"/>
    <property type="match status" value="1"/>
</dbReference>
<dbReference type="Gene3D" id="1.25.40.20">
    <property type="entry name" value="Ankyrin repeat-containing domain"/>
    <property type="match status" value="1"/>
</dbReference>
<protein>
    <recommendedName>
        <fullName evidence="14">Metaxin</fullName>
    </recommendedName>
</protein>
<keyword evidence="5" id="KW-0653">Protein transport</keyword>
<dbReference type="InterPro" id="IPR040079">
    <property type="entry name" value="Glutathione_S-Trfase"/>
</dbReference>
<gene>
    <name evidence="12" type="ORF">AB1Y20_019322</name>
</gene>
<evidence type="ECO:0000256" key="2">
    <source>
        <dbReference type="ARBA" id="ARBA00009170"/>
    </source>
</evidence>
<feature type="domain" description="Mitochondrial outer membrane transport complex Sam37/metaxin N-terminal" evidence="10">
    <location>
        <begin position="206"/>
        <end position="328"/>
    </location>
</feature>
<dbReference type="PANTHER" id="PTHR12289:SF41">
    <property type="entry name" value="FAILED AXON CONNECTIONS-RELATED"/>
    <property type="match status" value="1"/>
</dbReference>
<accession>A0AB34JU28</accession>
<dbReference type="SFLD" id="SFLDG01180">
    <property type="entry name" value="SUF1"/>
    <property type="match status" value="1"/>
</dbReference>
<dbReference type="SFLD" id="SFLDS00019">
    <property type="entry name" value="Glutathione_Transferase_(cytos"/>
    <property type="match status" value="1"/>
</dbReference>
<keyword evidence="6" id="KW-0496">Mitochondrion</keyword>
<dbReference type="SUPFAM" id="SSF47616">
    <property type="entry name" value="GST C-terminal domain-like"/>
    <property type="match status" value="1"/>
</dbReference>
<dbReference type="InterPro" id="IPR002110">
    <property type="entry name" value="Ankyrin_rpt"/>
</dbReference>
<dbReference type="InterPro" id="IPR036282">
    <property type="entry name" value="Glutathione-S-Trfase_C_sf"/>
</dbReference>
<evidence type="ECO:0000256" key="1">
    <source>
        <dbReference type="ARBA" id="ARBA00004294"/>
    </source>
</evidence>
<feature type="repeat" description="ANK" evidence="8">
    <location>
        <begin position="29"/>
        <end position="61"/>
    </location>
</feature>
<name>A0AB34JU28_PRYPA</name>
<evidence type="ECO:0000256" key="9">
    <source>
        <dbReference type="SAM" id="MobiDB-lite"/>
    </source>
</evidence>
<dbReference type="Pfam" id="PF12796">
    <property type="entry name" value="Ank_2"/>
    <property type="match status" value="1"/>
</dbReference>
<sequence length="505" mass="55731">MHRLLVHGTVDELERAWRNGCPVDAVDERGRRALYLAAAAGEVEVVEWLLRHNASVSAVNAEDERTALHAACASGHSEVVQMLIDSKQDIDFAARDCFGLSAPELAASGRHLNVLRLLLSHHSPVLNSWLNKAAHASTITTPLRVQPPSCSSRMQLEQEDEPRESGFERSMHAQRPRSRGETAVESAMRLLQFSSAWGAPSLDAECTRAQAWLRICGLTPGVDYTVEDCNNPQVAVGGRLPVVELGPKLVEPSELYAALRSCGHDADSSLSDSQRADTTAYTALVTEQLGVALLYSWWVEAENYEVIRSAYAGRLPIPLCYYLPWSIRRKVHSQLARRSCIEEELAYVRGEDALRALSSRYGEKPYFYGNHPTGIDATVFGYLTAVYRSPLPKDRLRVAMRSYPNLVQLCERMSTRFFDSSAPLVQPEAPQAPLPPMSGKAIGEAEMEATSNKSSKSNRTPKAQRFKQRSRNALIAAGASALVYVFATDMAGSWQQQGDAEEEES</sequence>
<keyword evidence="13" id="KW-1185">Reference proteome</keyword>
<evidence type="ECO:0000256" key="6">
    <source>
        <dbReference type="ARBA" id="ARBA00023128"/>
    </source>
</evidence>
<feature type="region of interest" description="Disordered" evidence="9">
    <location>
        <begin position="445"/>
        <end position="469"/>
    </location>
</feature>
<dbReference type="EMBL" id="JBGBPQ010000005">
    <property type="protein sequence ID" value="KAL1524427.1"/>
    <property type="molecule type" value="Genomic_DNA"/>
</dbReference>
<evidence type="ECO:0000256" key="7">
    <source>
        <dbReference type="ARBA" id="ARBA00023136"/>
    </source>
</evidence>
<feature type="repeat" description="ANK" evidence="8">
    <location>
        <begin position="63"/>
        <end position="95"/>
    </location>
</feature>
<dbReference type="GO" id="GO:0015031">
    <property type="term" value="P:protein transport"/>
    <property type="evidence" value="ECO:0007669"/>
    <property type="project" value="UniProtKB-KW"/>
</dbReference>
<dbReference type="Pfam" id="PF17171">
    <property type="entry name" value="GST_C_6"/>
    <property type="match status" value="1"/>
</dbReference>
<dbReference type="InterPro" id="IPR050931">
    <property type="entry name" value="Mito_Protein_Transport_Metaxin"/>
</dbReference>
<reference evidence="12 13" key="1">
    <citation type="journal article" date="2024" name="Science">
        <title>Giant polyketide synthase enzymes in the biosynthesis of giant marine polyether toxins.</title>
        <authorList>
            <person name="Fallon T.R."/>
            <person name="Shende V.V."/>
            <person name="Wierzbicki I.H."/>
            <person name="Pendleton A.L."/>
            <person name="Watervoot N.F."/>
            <person name="Auber R.P."/>
            <person name="Gonzalez D.J."/>
            <person name="Wisecaver J.H."/>
            <person name="Moore B.S."/>
        </authorList>
    </citation>
    <scope>NUCLEOTIDE SEQUENCE [LARGE SCALE GENOMIC DNA]</scope>
    <source>
        <strain evidence="12 13">12B1</strain>
    </source>
</reference>
<evidence type="ECO:0000256" key="4">
    <source>
        <dbReference type="ARBA" id="ARBA00022787"/>
    </source>
</evidence>
<proteinExistence type="inferred from homology"/>
<keyword evidence="4" id="KW-1000">Mitochondrion outer membrane</keyword>
<dbReference type="PROSITE" id="PS50297">
    <property type="entry name" value="ANK_REP_REGION"/>
    <property type="match status" value="2"/>
</dbReference>
<evidence type="ECO:0000259" key="11">
    <source>
        <dbReference type="Pfam" id="PF17171"/>
    </source>
</evidence>
<comment type="caution">
    <text evidence="12">The sequence shown here is derived from an EMBL/GenBank/DDBJ whole genome shotgun (WGS) entry which is preliminary data.</text>
</comment>
<feature type="compositionally biased region" description="Polar residues" evidence="9">
    <location>
        <begin position="143"/>
        <end position="155"/>
    </location>
</feature>
<evidence type="ECO:0008006" key="14">
    <source>
        <dbReference type="Google" id="ProtNLM"/>
    </source>
</evidence>
<feature type="region of interest" description="Disordered" evidence="9">
    <location>
        <begin position="143"/>
        <end position="180"/>
    </location>
</feature>
<evidence type="ECO:0000256" key="5">
    <source>
        <dbReference type="ARBA" id="ARBA00022927"/>
    </source>
</evidence>
<dbReference type="InterPro" id="IPR019564">
    <property type="entry name" value="Sam37/metaxin_N"/>
</dbReference>
<evidence type="ECO:0000256" key="3">
    <source>
        <dbReference type="ARBA" id="ARBA00022448"/>
    </source>
</evidence>
<evidence type="ECO:0000256" key="8">
    <source>
        <dbReference type="PROSITE-ProRule" id="PRU00023"/>
    </source>
</evidence>
<feature type="compositionally biased region" description="Polar residues" evidence="9">
    <location>
        <begin position="449"/>
        <end position="461"/>
    </location>
</feature>
<dbReference type="SMART" id="SM00248">
    <property type="entry name" value="ANK"/>
    <property type="match status" value="3"/>
</dbReference>
<dbReference type="InterPro" id="IPR033468">
    <property type="entry name" value="Metaxin_GST"/>
</dbReference>
<dbReference type="SUPFAM" id="SSF48403">
    <property type="entry name" value="Ankyrin repeat"/>
    <property type="match status" value="1"/>
</dbReference>
<feature type="domain" description="Metaxin glutathione S-transferase" evidence="11">
    <location>
        <begin position="351"/>
        <end position="413"/>
    </location>
</feature>